<evidence type="ECO:0000313" key="1">
    <source>
        <dbReference type="EMBL" id="KAF7371284.1"/>
    </source>
</evidence>
<sequence length="761" mass="86749">MDAMVDAYMQWTLDAADQGLGTIYVQPEDTVVENTHQTYIVDLFSASFQQVPIIRGDRNIASVYIHQGLLPTAPHLPSVAITMRMVEIFHATQLHCPRLGLQLFICALCDIHGLPPRAHLTAQFSVTFDLYLAICAEADWWVQAALGRDSPNWRLKNACPACLYKLESEKVIPLPFLVTMDSNNSLKRFWWHEREVVDASGRATPGMSKEQLDNCVAPGDYYIPCTEVDKWLKEGMEELVKDFVPGSGDEDAPVVLQLEDEGGRCEERWQNMKEDITARAYGMYDETGFFPYFCRHLFVLVVIDIVKSGELAKYGFAITAHLLQVIGEVVEGYNIGCKFGKMVQMHPALSALAMDNNFKALVGAFHSHAHNWCCQLKNLSIYVKGMGLEDLEECESFFSKSNALAATTQYATAFHRQQAISTYLKHVDTADAYQGLYQGHMPMLQEAMSNLGVESCSVFEEWLEKEKCYLESLTKEPEHEMLEMEYYQKLVNLANHKKRLNEQWGMNLPFISNGVSSYEKEAAETQRLEMQRHHALERWEPEDAEWVAATIMVVNWRYQRALDELEGLVVARMFELSKAHMSDTGYKLRKHIAKALQAWTRGLRSALDKYNAATTALSPPRTQLTWEQIMKYAFLADFNLLHEGQQDIRSEPWVQPAGCLVMDQYFKLLRTDKEIAWLNLEIRRFVTHMVDEERFLVYHEGQLHVEGKLGLGYQVRAHRMECACFNASHMEHLVKLSKEDGFTGSIAPGASISKECQVPEA</sequence>
<gene>
    <name evidence="1" type="ORF">MSAN_00764300</name>
</gene>
<dbReference type="Pfam" id="PF18758">
    <property type="entry name" value="KDZ"/>
    <property type="match status" value="1"/>
</dbReference>
<evidence type="ECO:0000313" key="2">
    <source>
        <dbReference type="Proteomes" id="UP000623467"/>
    </source>
</evidence>
<dbReference type="PANTHER" id="PTHR33096">
    <property type="entry name" value="CXC2 DOMAIN-CONTAINING PROTEIN"/>
    <property type="match status" value="1"/>
</dbReference>
<keyword evidence="2" id="KW-1185">Reference proteome</keyword>
<dbReference type="EMBL" id="JACAZH010000004">
    <property type="protein sequence ID" value="KAF7371284.1"/>
    <property type="molecule type" value="Genomic_DNA"/>
</dbReference>
<proteinExistence type="predicted"/>
<name>A0A8H6Z654_9AGAR</name>
<accession>A0A8H6Z654</accession>
<reference evidence="1" key="1">
    <citation type="submission" date="2020-05" db="EMBL/GenBank/DDBJ databases">
        <title>Mycena genomes resolve the evolution of fungal bioluminescence.</title>
        <authorList>
            <person name="Tsai I.J."/>
        </authorList>
    </citation>
    <scope>NUCLEOTIDE SEQUENCE</scope>
    <source>
        <strain evidence="1">160909Yilan</strain>
    </source>
</reference>
<dbReference type="OrthoDB" id="3246730at2759"/>
<organism evidence="1 2">
    <name type="scientific">Mycena sanguinolenta</name>
    <dbReference type="NCBI Taxonomy" id="230812"/>
    <lineage>
        <taxon>Eukaryota</taxon>
        <taxon>Fungi</taxon>
        <taxon>Dikarya</taxon>
        <taxon>Basidiomycota</taxon>
        <taxon>Agaricomycotina</taxon>
        <taxon>Agaricomycetes</taxon>
        <taxon>Agaricomycetidae</taxon>
        <taxon>Agaricales</taxon>
        <taxon>Marasmiineae</taxon>
        <taxon>Mycenaceae</taxon>
        <taxon>Mycena</taxon>
    </lineage>
</organism>
<dbReference type="AlphaFoldDB" id="A0A8H6Z654"/>
<comment type="caution">
    <text evidence="1">The sequence shown here is derived from an EMBL/GenBank/DDBJ whole genome shotgun (WGS) entry which is preliminary data.</text>
</comment>
<protein>
    <submittedName>
        <fullName evidence="1">Uncharacterized protein</fullName>
    </submittedName>
</protein>
<dbReference type="InterPro" id="IPR040521">
    <property type="entry name" value="KDZ"/>
</dbReference>
<dbReference type="PANTHER" id="PTHR33096:SF1">
    <property type="entry name" value="CXC1-LIKE CYSTEINE CLUSTER ASSOCIATED WITH KDZ TRANSPOSASES DOMAIN-CONTAINING PROTEIN"/>
    <property type="match status" value="1"/>
</dbReference>
<dbReference type="Proteomes" id="UP000623467">
    <property type="component" value="Unassembled WGS sequence"/>
</dbReference>